<keyword evidence="2" id="KW-1185">Reference proteome</keyword>
<dbReference type="STRING" id="1121409.SAMN02745124_01176"/>
<organism evidence="1 2">
    <name type="scientific">Desulfofustis glycolicus DSM 9705</name>
    <dbReference type="NCBI Taxonomy" id="1121409"/>
    <lineage>
        <taxon>Bacteria</taxon>
        <taxon>Pseudomonadati</taxon>
        <taxon>Thermodesulfobacteriota</taxon>
        <taxon>Desulfobulbia</taxon>
        <taxon>Desulfobulbales</taxon>
        <taxon>Desulfocapsaceae</taxon>
        <taxon>Desulfofustis</taxon>
    </lineage>
</organism>
<sequence length="175" mass="19829">MTDPLEDEWYAVRYSGELPEVALHSAFYYLGEDESGPRLTLTREQCRRLIEAAAERFREIILRDLLPANRSSPGYRGVRRAMINWHRYRQFCRRQQVDYPALRGQVAAQLLSLLAAHSADGKQGHGFDINCSFAELSVFVRQLGLPLSAVPPEIAPLCHREAQAADVQGDTTERC</sequence>
<dbReference type="OrthoDB" id="5432101at2"/>
<proteinExistence type="predicted"/>
<name>A0A1M5UIA4_9BACT</name>
<dbReference type="Pfam" id="PF25159">
    <property type="entry name" value="DUF7826"/>
    <property type="match status" value="1"/>
</dbReference>
<gene>
    <name evidence="1" type="ORF">SAMN02745124_01176</name>
</gene>
<evidence type="ECO:0000313" key="1">
    <source>
        <dbReference type="EMBL" id="SHH62651.1"/>
    </source>
</evidence>
<dbReference type="Proteomes" id="UP000184139">
    <property type="component" value="Unassembled WGS sequence"/>
</dbReference>
<accession>A0A1M5UIA4</accession>
<evidence type="ECO:0000313" key="2">
    <source>
        <dbReference type="Proteomes" id="UP000184139"/>
    </source>
</evidence>
<reference evidence="1 2" key="1">
    <citation type="submission" date="2016-11" db="EMBL/GenBank/DDBJ databases">
        <authorList>
            <person name="Jaros S."/>
            <person name="Januszkiewicz K."/>
            <person name="Wedrychowicz H."/>
        </authorList>
    </citation>
    <scope>NUCLEOTIDE SEQUENCE [LARGE SCALE GENOMIC DNA]</scope>
    <source>
        <strain evidence="1 2">DSM 9705</strain>
    </source>
</reference>
<dbReference type="EMBL" id="FQXS01000005">
    <property type="protein sequence ID" value="SHH62651.1"/>
    <property type="molecule type" value="Genomic_DNA"/>
</dbReference>
<protein>
    <submittedName>
        <fullName evidence="1">Uncharacterized protein</fullName>
    </submittedName>
</protein>
<dbReference type="RefSeq" id="WP_073374186.1">
    <property type="nucleotide sequence ID" value="NZ_FQXS01000005.1"/>
</dbReference>
<dbReference type="AlphaFoldDB" id="A0A1M5UIA4"/>
<dbReference type="InterPro" id="IPR057148">
    <property type="entry name" value="DUF7826"/>
</dbReference>